<dbReference type="InterPro" id="IPR022062">
    <property type="entry name" value="DUF3618"/>
</dbReference>
<keyword evidence="1" id="KW-0812">Transmembrane</keyword>
<organism evidence="2 3">
    <name type="scientific">Luteococcus sanguinis</name>
    <dbReference type="NCBI Taxonomy" id="174038"/>
    <lineage>
        <taxon>Bacteria</taxon>
        <taxon>Bacillati</taxon>
        <taxon>Actinomycetota</taxon>
        <taxon>Actinomycetes</taxon>
        <taxon>Propionibacteriales</taxon>
        <taxon>Propionibacteriaceae</taxon>
        <taxon>Luteococcus</taxon>
    </lineage>
</organism>
<evidence type="ECO:0000313" key="2">
    <source>
        <dbReference type="EMBL" id="MFC6396061.1"/>
    </source>
</evidence>
<keyword evidence="1" id="KW-0472">Membrane</keyword>
<dbReference type="EMBL" id="JBHSUA010000009">
    <property type="protein sequence ID" value="MFC6396061.1"/>
    <property type="molecule type" value="Genomic_DNA"/>
</dbReference>
<protein>
    <submittedName>
        <fullName evidence="2">DUF3618 domain-containing protein</fullName>
    </submittedName>
</protein>
<gene>
    <name evidence="2" type="ORF">ACFP57_03535</name>
</gene>
<comment type="caution">
    <text evidence="2">The sequence shown here is derived from an EMBL/GenBank/DDBJ whole genome shotgun (WGS) entry which is preliminary data.</text>
</comment>
<keyword evidence="3" id="KW-1185">Reference proteome</keyword>
<dbReference type="Proteomes" id="UP001596266">
    <property type="component" value="Unassembled WGS sequence"/>
</dbReference>
<name>A0ABW1WYD8_9ACTN</name>
<accession>A0ABW1WYD8</accession>
<evidence type="ECO:0000313" key="3">
    <source>
        <dbReference type="Proteomes" id="UP001596266"/>
    </source>
</evidence>
<feature type="transmembrane region" description="Helical" evidence="1">
    <location>
        <begin position="76"/>
        <end position="97"/>
    </location>
</feature>
<proteinExistence type="predicted"/>
<keyword evidence="1" id="KW-1133">Transmembrane helix</keyword>
<reference evidence="3" key="1">
    <citation type="journal article" date="2019" name="Int. J. Syst. Evol. Microbiol.">
        <title>The Global Catalogue of Microorganisms (GCM) 10K type strain sequencing project: providing services to taxonomists for standard genome sequencing and annotation.</title>
        <authorList>
            <consortium name="The Broad Institute Genomics Platform"/>
            <consortium name="The Broad Institute Genome Sequencing Center for Infectious Disease"/>
            <person name="Wu L."/>
            <person name="Ma J."/>
        </authorList>
    </citation>
    <scope>NUCLEOTIDE SEQUENCE [LARGE SCALE GENOMIC DNA]</scope>
    <source>
        <strain evidence="3">CGMCC 1.15277</strain>
    </source>
</reference>
<sequence>MADNKRTDNRSPEQIRADIHAARQRMSANVQGLVTEVHPTAVKNRAVDDAKEVARTEVQNLTHQVKDENGWRTDRLTLAGMASGAVMVGLLVIRGLAKLVTRKR</sequence>
<evidence type="ECO:0000256" key="1">
    <source>
        <dbReference type="SAM" id="Phobius"/>
    </source>
</evidence>
<dbReference type="Pfam" id="PF12277">
    <property type="entry name" value="DUF3618"/>
    <property type="match status" value="1"/>
</dbReference>
<dbReference type="RefSeq" id="WP_343885321.1">
    <property type="nucleotide sequence ID" value="NZ_BAAAKI010000004.1"/>
</dbReference>